<feature type="domain" description="Glycosyltransferase 2-like" evidence="1">
    <location>
        <begin position="6"/>
        <end position="149"/>
    </location>
</feature>
<dbReference type="Pfam" id="PF00535">
    <property type="entry name" value="Glycos_transf_2"/>
    <property type="match status" value="1"/>
</dbReference>
<dbReference type="Gene3D" id="3.90.550.10">
    <property type="entry name" value="Spore Coat Polysaccharide Biosynthesis Protein SpsA, Chain A"/>
    <property type="match status" value="1"/>
</dbReference>
<dbReference type="PANTHER" id="PTHR22916">
    <property type="entry name" value="GLYCOSYLTRANSFERASE"/>
    <property type="match status" value="1"/>
</dbReference>
<name>A0A2M8L4V5_9BACT</name>
<accession>A0A2M8L4V5</accession>
<organism evidence="2 3">
    <name type="scientific">Candidatus Shapirobacteria bacterium CG10_big_fil_rev_8_21_14_0_10_38_14</name>
    <dbReference type="NCBI Taxonomy" id="1974483"/>
    <lineage>
        <taxon>Bacteria</taxon>
        <taxon>Candidatus Shapironibacteriota</taxon>
    </lineage>
</organism>
<dbReference type="CDD" id="cd00761">
    <property type="entry name" value="Glyco_tranf_GTA_type"/>
    <property type="match status" value="1"/>
</dbReference>
<dbReference type="InterPro" id="IPR029044">
    <property type="entry name" value="Nucleotide-diphossugar_trans"/>
</dbReference>
<protein>
    <recommendedName>
        <fullName evidence="1">Glycosyltransferase 2-like domain-containing protein</fullName>
    </recommendedName>
</protein>
<dbReference type="SUPFAM" id="SSF53448">
    <property type="entry name" value="Nucleotide-diphospho-sugar transferases"/>
    <property type="match status" value="1"/>
</dbReference>
<evidence type="ECO:0000259" key="1">
    <source>
        <dbReference type="Pfam" id="PF00535"/>
    </source>
</evidence>
<sequence length="325" mass="37565">MKPKLSVIICTFNRAGSLKNCLDSLSQQIFSDFEVIIIDGGSTDNTPKIISKYSRKLKIKKIIYKSKELVRARDKGWREAQGKLVAWVDDDVTLDKDWAKSIVEIFNKNQDIGGVSGPTIIKDELLKKRDVFFFYGQKGIMGLLEKFWNNFFLEGGKYEVGRIFKSGAWSPGSNFPSSLKIKGLKEVDYLEACNMTLRKNLLAKVGGFDYDYRGVAEWSELDLAMRIKKLGYRLVFSSKARVNHNISQSGVYSRRTHAKQRMENFLKFYFHHIFKPRPDYLLKFLAYIFFLNFYWGCKAITTKNVNWLGGWLGTITGLKYFYGKK</sequence>
<gene>
    <name evidence="2" type="ORF">COU96_02850</name>
</gene>
<reference evidence="3" key="1">
    <citation type="submission" date="2017-09" db="EMBL/GenBank/DDBJ databases">
        <title>Depth-based differentiation of microbial function through sediment-hosted aquifers and enrichment of novel symbionts in the deep terrestrial subsurface.</title>
        <authorList>
            <person name="Probst A.J."/>
            <person name="Ladd B."/>
            <person name="Jarett J.K."/>
            <person name="Geller-Mcgrath D.E."/>
            <person name="Sieber C.M.K."/>
            <person name="Emerson J.B."/>
            <person name="Anantharaman K."/>
            <person name="Thomas B.C."/>
            <person name="Malmstrom R."/>
            <person name="Stieglmeier M."/>
            <person name="Klingl A."/>
            <person name="Woyke T."/>
            <person name="Ryan C.M."/>
            <person name="Banfield J.F."/>
        </authorList>
    </citation>
    <scope>NUCLEOTIDE SEQUENCE [LARGE SCALE GENOMIC DNA]</scope>
</reference>
<evidence type="ECO:0000313" key="2">
    <source>
        <dbReference type="EMBL" id="PJE68822.1"/>
    </source>
</evidence>
<dbReference type="PANTHER" id="PTHR22916:SF64">
    <property type="entry name" value="TRANSFERASE, PUTATIVE-RELATED"/>
    <property type="match status" value="1"/>
</dbReference>
<dbReference type="InterPro" id="IPR001173">
    <property type="entry name" value="Glyco_trans_2-like"/>
</dbReference>
<evidence type="ECO:0000313" key="3">
    <source>
        <dbReference type="Proteomes" id="UP000229500"/>
    </source>
</evidence>
<dbReference type="EMBL" id="PFEL01000105">
    <property type="protein sequence ID" value="PJE68822.1"/>
    <property type="molecule type" value="Genomic_DNA"/>
</dbReference>
<proteinExistence type="predicted"/>
<dbReference type="Proteomes" id="UP000229500">
    <property type="component" value="Unassembled WGS sequence"/>
</dbReference>
<comment type="caution">
    <text evidence="2">The sequence shown here is derived from an EMBL/GenBank/DDBJ whole genome shotgun (WGS) entry which is preliminary data.</text>
</comment>
<dbReference type="AlphaFoldDB" id="A0A2M8L4V5"/>